<gene>
    <name evidence="1" type="ORF">Syun_019720</name>
</gene>
<organism evidence="1 2">
    <name type="scientific">Stephania yunnanensis</name>
    <dbReference type="NCBI Taxonomy" id="152371"/>
    <lineage>
        <taxon>Eukaryota</taxon>
        <taxon>Viridiplantae</taxon>
        <taxon>Streptophyta</taxon>
        <taxon>Embryophyta</taxon>
        <taxon>Tracheophyta</taxon>
        <taxon>Spermatophyta</taxon>
        <taxon>Magnoliopsida</taxon>
        <taxon>Ranunculales</taxon>
        <taxon>Menispermaceae</taxon>
        <taxon>Menispermoideae</taxon>
        <taxon>Cissampelideae</taxon>
        <taxon>Stephania</taxon>
    </lineage>
</organism>
<dbReference type="Proteomes" id="UP001420932">
    <property type="component" value="Unassembled WGS sequence"/>
</dbReference>
<dbReference type="AlphaFoldDB" id="A0AAP0IWB6"/>
<keyword evidence="2" id="KW-1185">Reference proteome</keyword>
<comment type="caution">
    <text evidence="1">The sequence shown here is derived from an EMBL/GenBank/DDBJ whole genome shotgun (WGS) entry which is preliminary data.</text>
</comment>
<name>A0AAP0IWB6_9MAGN</name>
<evidence type="ECO:0000313" key="2">
    <source>
        <dbReference type="Proteomes" id="UP001420932"/>
    </source>
</evidence>
<sequence>MLTSVSTTASGNLPDNVHEKNLKRTVNIKSLVKLNIVWNNHVYISSMLPRRSCLAKAE</sequence>
<reference evidence="1 2" key="1">
    <citation type="submission" date="2024-01" db="EMBL/GenBank/DDBJ databases">
        <title>Genome assemblies of Stephania.</title>
        <authorList>
            <person name="Yang L."/>
        </authorList>
    </citation>
    <scope>NUCLEOTIDE SEQUENCE [LARGE SCALE GENOMIC DNA]</scope>
    <source>
        <strain evidence="1">YNDBR</strain>
        <tissue evidence="1">Leaf</tissue>
    </source>
</reference>
<dbReference type="EMBL" id="JBBNAF010000008">
    <property type="protein sequence ID" value="KAK9122103.1"/>
    <property type="molecule type" value="Genomic_DNA"/>
</dbReference>
<accession>A0AAP0IWB6</accession>
<evidence type="ECO:0000313" key="1">
    <source>
        <dbReference type="EMBL" id="KAK9122103.1"/>
    </source>
</evidence>
<protein>
    <submittedName>
        <fullName evidence="1">Uncharacterized protein</fullName>
    </submittedName>
</protein>
<proteinExistence type="predicted"/>